<name>A0A6N6VSB1_9BACT</name>
<dbReference type="Proteomes" id="UP000437748">
    <property type="component" value="Unassembled WGS sequence"/>
</dbReference>
<reference evidence="2 3" key="1">
    <citation type="submission" date="2019-10" db="EMBL/GenBank/DDBJ databases">
        <title>New species of Slilvanegrellaceae.</title>
        <authorList>
            <person name="Pitt A."/>
            <person name="Hahn M.W."/>
        </authorList>
    </citation>
    <scope>NUCLEOTIDE SEQUENCE [LARGE SCALE GENOMIC DNA]</scope>
    <source>
        <strain evidence="2 3">SP-Ram-0.45-NSY-1</strain>
    </source>
</reference>
<dbReference type="EMBL" id="WFLM01000004">
    <property type="protein sequence ID" value="KAB8037983.1"/>
    <property type="molecule type" value="Genomic_DNA"/>
</dbReference>
<evidence type="ECO:0008006" key="4">
    <source>
        <dbReference type="Google" id="ProtNLM"/>
    </source>
</evidence>
<keyword evidence="1" id="KW-0732">Signal</keyword>
<evidence type="ECO:0000256" key="1">
    <source>
        <dbReference type="SAM" id="SignalP"/>
    </source>
</evidence>
<feature type="chain" id="PRO_5026905119" description="RCC1 repeat-containing protein" evidence="1">
    <location>
        <begin position="27"/>
        <end position="750"/>
    </location>
</feature>
<feature type="signal peptide" evidence="1">
    <location>
        <begin position="1"/>
        <end position="26"/>
    </location>
</feature>
<dbReference type="GO" id="GO:0005085">
    <property type="term" value="F:guanyl-nucleotide exchange factor activity"/>
    <property type="evidence" value="ECO:0007669"/>
    <property type="project" value="TreeGrafter"/>
</dbReference>
<dbReference type="SUPFAM" id="SSF50985">
    <property type="entry name" value="RCC1/BLIP-II"/>
    <property type="match status" value="2"/>
</dbReference>
<dbReference type="Pfam" id="PF00415">
    <property type="entry name" value="RCC1"/>
    <property type="match status" value="2"/>
</dbReference>
<dbReference type="AlphaFoldDB" id="A0A6N6VSB1"/>
<dbReference type="Gene3D" id="2.130.10.30">
    <property type="entry name" value="Regulator of chromosome condensation 1/beta-lactamase-inhibitor protein II"/>
    <property type="match status" value="3"/>
</dbReference>
<keyword evidence="3" id="KW-1185">Reference proteome</keyword>
<gene>
    <name evidence="2" type="ORF">GCL60_12490</name>
</gene>
<dbReference type="PANTHER" id="PTHR45982">
    <property type="entry name" value="REGULATOR OF CHROMOSOME CONDENSATION"/>
    <property type="match status" value="1"/>
</dbReference>
<protein>
    <recommendedName>
        <fullName evidence="4">RCC1 repeat-containing protein</fullName>
    </recommendedName>
</protein>
<evidence type="ECO:0000313" key="2">
    <source>
        <dbReference type="EMBL" id="KAB8037983.1"/>
    </source>
</evidence>
<proteinExistence type="predicted"/>
<dbReference type="InterPro" id="IPR051553">
    <property type="entry name" value="Ran_GTPase-activating"/>
</dbReference>
<dbReference type="InterPro" id="IPR000408">
    <property type="entry name" value="Reg_chr_condens"/>
</dbReference>
<dbReference type="InterPro" id="IPR009091">
    <property type="entry name" value="RCC1/BLIP-II"/>
</dbReference>
<dbReference type="PANTHER" id="PTHR45982:SF1">
    <property type="entry name" value="REGULATOR OF CHROMOSOME CONDENSATION"/>
    <property type="match status" value="1"/>
</dbReference>
<evidence type="ECO:0000313" key="3">
    <source>
        <dbReference type="Proteomes" id="UP000437748"/>
    </source>
</evidence>
<dbReference type="Pfam" id="PF13540">
    <property type="entry name" value="RCC1_2"/>
    <property type="match status" value="2"/>
</dbReference>
<dbReference type="PROSITE" id="PS50012">
    <property type="entry name" value="RCC1_3"/>
    <property type="match status" value="4"/>
</dbReference>
<sequence>MRIFMIQKLNYLFTFTTLLCIYEANANETSMKRSKRSVVWNNHEEKFRSLFSNNSALCLIANNNNLLCYNLHSDPNKLPPNTQKIIGQYKTAAAGEKHFCAIGLHDSAIYCWGSNNEGQLGTGDQQNSFFPVKVYSFELFTNLAVSKNNSYALDSTGKIWGWGSNQFGQLGYANLELPSYYPSQISSDDDQYFAISAGNDYFCAIEHEGEDSFGKFGQIYCYGKNFTEQENEDYPEYNPLILKGMGANHYYAVSSAVNHTCAINKQRKIECWGENKFGQLGINPSVKNYSDVSVLVTHPTDSEFNNSQFKSIVTTANATCGTTDTNKTYCFGDNTFGQLGYKLGNEAIKEENGFRYSIQYLPKQLDKNSDVINKSYVSLAGNAKTLCGLTQQQELECWGFTEKNYFKEISLGDDFYCGLSLKGTRALCGSAKKSNDNHLTHPWNTTVQFPWVSKEEFIQVSAGEFAVCGITGENTSNTYCAFNKKTPLFENKFKFKKVNLQNSSLKIAVGDSHVCSIQKNSGQIYCSGNNAFGQLGIGSLRSSKYAVEFKPIVNPLKIQFKDLALSGRTTCGLSVTNEVYCFGSNEYGEIGSNLIASMSKTTLHKIKDLKLKTIVAGNKHFCGVTLDDTQNKNKLYCWGDNSFGQVGKQNIADPYQNNNIHLPHEVLNTQNVVSVTASEHTTCFLNKNNESYCFGKDLENVFEERSLAFLNHIPYQVQKNNSYTSISLGKKMACGILKTDKTINCWGMKN</sequence>
<accession>A0A6N6VSB1</accession>
<dbReference type="GO" id="GO:0005737">
    <property type="term" value="C:cytoplasm"/>
    <property type="evidence" value="ECO:0007669"/>
    <property type="project" value="TreeGrafter"/>
</dbReference>
<organism evidence="2 3">
    <name type="scientific">Silvanigrella paludirubra</name>
    <dbReference type="NCBI Taxonomy" id="2499159"/>
    <lineage>
        <taxon>Bacteria</taxon>
        <taxon>Pseudomonadati</taxon>
        <taxon>Bdellovibrionota</taxon>
        <taxon>Oligoflexia</taxon>
        <taxon>Silvanigrellales</taxon>
        <taxon>Silvanigrellaceae</taxon>
        <taxon>Silvanigrella</taxon>
    </lineage>
</organism>
<comment type="caution">
    <text evidence="2">The sequence shown here is derived from an EMBL/GenBank/DDBJ whole genome shotgun (WGS) entry which is preliminary data.</text>
</comment>